<dbReference type="Proteomes" id="UP000267223">
    <property type="component" value="Unassembled WGS sequence"/>
</dbReference>
<dbReference type="RefSeq" id="WP_123118765.1">
    <property type="nucleotide sequence ID" value="NZ_RJJR01000001.1"/>
</dbReference>
<organism evidence="1 2">
    <name type="scientific">Hanamia caeni</name>
    <dbReference type="NCBI Taxonomy" id="2294116"/>
    <lineage>
        <taxon>Bacteria</taxon>
        <taxon>Pseudomonadati</taxon>
        <taxon>Bacteroidota</taxon>
        <taxon>Chitinophagia</taxon>
        <taxon>Chitinophagales</taxon>
        <taxon>Chitinophagaceae</taxon>
        <taxon>Hanamia</taxon>
    </lineage>
</organism>
<comment type="caution">
    <text evidence="1">The sequence shown here is derived from an EMBL/GenBank/DDBJ whole genome shotgun (WGS) entry which is preliminary data.</text>
</comment>
<dbReference type="GO" id="GO:0016787">
    <property type="term" value="F:hydrolase activity"/>
    <property type="evidence" value="ECO:0007669"/>
    <property type="project" value="UniProtKB-KW"/>
</dbReference>
<dbReference type="Pfam" id="PF05990">
    <property type="entry name" value="DUF900"/>
    <property type="match status" value="1"/>
</dbReference>
<sequence length="368" mass="41561">MLHYIITNREIIPDEKGEFIKADGGETPSENLRFGTFDSDIYNATKDSRLAVTLFPDPKAPNIASAVTDAEIQPYSASLAHTPTDTLIGSKKFFTELYQNMKAVEGDLLFFVHGFHTDLASALNSICKLEKTYINSNSPIKHIVAFTWPARNEILRYRDDAKDAELSGFSLARCYLMLIDFFRAIFGADTQHPLNDPCNNNIHLLAHSMGNRVIEAMMTELLAQRDSSITAVFKEIILAASDVDWQVFEEPRSFNMLSNIGERTTVYFNTKDLALFISETTKNAYNRLGKFGFRDYNKIPAHIYSVDCTGINDQSGLESNTVQHWYYVESETVISDITETLKSKRVEEFIGLSRTAIPSVSIQFRLII</sequence>
<dbReference type="PANTHER" id="PTHR36513">
    <property type="entry name" value="ABC TRANSMEMBRANE TYPE-1 DOMAIN-CONTAINING PROTEIN"/>
    <property type="match status" value="1"/>
</dbReference>
<evidence type="ECO:0000313" key="1">
    <source>
        <dbReference type="EMBL" id="RNI39874.1"/>
    </source>
</evidence>
<dbReference type="EMBL" id="RJJR01000001">
    <property type="protein sequence ID" value="RNI39874.1"/>
    <property type="molecule type" value="Genomic_DNA"/>
</dbReference>
<protein>
    <submittedName>
        <fullName evidence="1">Alpha/beta hydrolase</fullName>
    </submittedName>
</protein>
<dbReference type="OrthoDB" id="9797755at2"/>
<gene>
    <name evidence="1" type="ORF">EFY79_00800</name>
</gene>
<evidence type="ECO:0000313" key="2">
    <source>
        <dbReference type="Proteomes" id="UP000267223"/>
    </source>
</evidence>
<name>A0A3M9NQC5_9BACT</name>
<dbReference type="AlphaFoldDB" id="A0A3M9NQC5"/>
<reference evidence="1 2" key="1">
    <citation type="submission" date="2018-11" db="EMBL/GenBank/DDBJ databases">
        <title>Draft genome sequence of Ferruginibacter sp. BO-59.</title>
        <authorList>
            <person name="Im W.T."/>
        </authorList>
    </citation>
    <scope>NUCLEOTIDE SEQUENCE [LARGE SCALE GENOMIC DNA]</scope>
    <source>
        <strain evidence="1 2">BO-59</strain>
    </source>
</reference>
<keyword evidence="1" id="KW-0378">Hydrolase</keyword>
<proteinExistence type="predicted"/>
<keyword evidence="2" id="KW-1185">Reference proteome</keyword>
<dbReference type="InterPro" id="IPR010297">
    <property type="entry name" value="DUF900_hydrolase"/>
</dbReference>
<accession>A0A3M9NQC5</accession>
<dbReference type="PANTHER" id="PTHR36513:SF1">
    <property type="entry name" value="TRANSMEMBRANE PROTEIN"/>
    <property type="match status" value="1"/>
</dbReference>